<comment type="caution">
    <text evidence="4">The sequence shown here is derived from an EMBL/GenBank/DDBJ whole genome shotgun (WGS) entry which is preliminary data.</text>
</comment>
<evidence type="ECO:0000259" key="3">
    <source>
        <dbReference type="PROSITE" id="PS01031"/>
    </source>
</evidence>
<dbReference type="PROSITE" id="PS01031">
    <property type="entry name" value="SHSP"/>
    <property type="match status" value="1"/>
</dbReference>
<dbReference type="InterPro" id="IPR002068">
    <property type="entry name" value="A-crystallin/Hsp20_dom"/>
</dbReference>
<dbReference type="Pfam" id="PF00011">
    <property type="entry name" value="HSP20"/>
    <property type="match status" value="1"/>
</dbReference>
<evidence type="ECO:0000256" key="2">
    <source>
        <dbReference type="RuleBase" id="RU003616"/>
    </source>
</evidence>
<gene>
    <name evidence="4" type="ORF">HNP55_003467</name>
</gene>
<proteinExistence type="inferred from homology"/>
<dbReference type="Proteomes" id="UP000562027">
    <property type="component" value="Unassembled WGS sequence"/>
</dbReference>
<comment type="similarity">
    <text evidence="1 2">Belongs to the small heat shock protein (HSP20) family.</text>
</comment>
<name>A0A840LB07_9BURK</name>
<organism evidence="4 5">
    <name type="scientific">Roseateles oligotrophus</name>
    <dbReference type="NCBI Taxonomy" id="1769250"/>
    <lineage>
        <taxon>Bacteria</taxon>
        <taxon>Pseudomonadati</taxon>
        <taxon>Pseudomonadota</taxon>
        <taxon>Betaproteobacteria</taxon>
        <taxon>Burkholderiales</taxon>
        <taxon>Sphaerotilaceae</taxon>
        <taxon>Roseateles</taxon>
    </lineage>
</organism>
<dbReference type="CDD" id="cd06464">
    <property type="entry name" value="ACD_sHsps-like"/>
    <property type="match status" value="1"/>
</dbReference>
<dbReference type="SUPFAM" id="SSF49764">
    <property type="entry name" value="HSP20-like chaperones"/>
    <property type="match status" value="1"/>
</dbReference>
<dbReference type="PANTHER" id="PTHR11527">
    <property type="entry name" value="HEAT-SHOCK PROTEIN 20 FAMILY MEMBER"/>
    <property type="match status" value="1"/>
</dbReference>
<dbReference type="RefSeq" id="WP_184302107.1">
    <property type="nucleotide sequence ID" value="NZ_JACHLP010000007.1"/>
</dbReference>
<evidence type="ECO:0000256" key="1">
    <source>
        <dbReference type="PROSITE-ProRule" id="PRU00285"/>
    </source>
</evidence>
<reference evidence="4 5" key="1">
    <citation type="submission" date="2020-08" db="EMBL/GenBank/DDBJ databases">
        <title>Functional genomics of gut bacteria from endangered species of beetles.</title>
        <authorList>
            <person name="Carlos-Shanley C."/>
        </authorList>
    </citation>
    <scope>NUCLEOTIDE SEQUENCE [LARGE SCALE GENOMIC DNA]</scope>
    <source>
        <strain evidence="4 5">S00239</strain>
    </source>
</reference>
<evidence type="ECO:0000313" key="5">
    <source>
        <dbReference type="Proteomes" id="UP000562027"/>
    </source>
</evidence>
<dbReference type="InterPro" id="IPR031107">
    <property type="entry name" value="Small_HSP"/>
</dbReference>
<feature type="domain" description="SHSP" evidence="3">
    <location>
        <begin position="33"/>
        <end position="147"/>
    </location>
</feature>
<dbReference type="InterPro" id="IPR008978">
    <property type="entry name" value="HSP20-like_chaperone"/>
</dbReference>
<evidence type="ECO:0000313" key="4">
    <source>
        <dbReference type="EMBL" id="MBB4844921.1"/>
    </source>
</evidence>
<sequence>MFVFPVHASARQAQARQASDIAQRIERIFQGAESALALRSPALDVSETDTAYILQLDMPGVDKTAVKISIEGRRVNIDAEQADPAETEAVASPRQLYRERALTRFSRSIALPQEVNQGDSTARLESGVLTLTLVKRQATGPSHLTVS</sequence>
<dbReference type="Gene3D" id="2.60.40.790">
    <property type="match status" value="1"/>
</dbReference>
<dbReference type="AlphaFoldDB" id="A0A840LB07"/>
<protein>
    <submittedName>
        <fullName evidence="4">HSP20 family protein</fullName>
    </submittedName>
</protein>
<accession>A0A840LB07</accession>
<keyword evidence="5" id="KW-1185">Reference proteome</keyword>
<dbReference type="EMBL" id="JACHLP010000007">
    <property type="protein sequence ID" value="MBB4844921.1"/>
    <property type="molecule type" value="Genomic_DNA"/>
</dbReference>